<evidence type="ECO:0000313" key="2">
    <source>
        <dbReference type="Proteomes" id="UP000239907"/>
    </source>
</evidence>
<reference evidence="1 2" key="1">
    <citation type="submission" date="2016-12" db="EMBL/GenBank/DDBJ databases">
        <title>Study of bacterial adaptation to deep sea.</title>
        <authorList>
            <person name="Song J."/>
            <person name="Yoshizawa S."/>
            <person name="Kogure K."/>
        </authorList>
    </citation>
    <scope>NUCLEOTIDE SEQUENCE [LARGE SCALE GENOMIC DNA]</scope>
    <source>
        <strain evidence="1 2">SAORIC-165</strain>
    </source>
</reference>
<proteinExistence type="predicted"/>
<protein>
    <submittedName>
        <fullName evidence="1">Uncharacterized protein</fullName>
    </submittedName>
</protein>
<sequence length="76" mass="8776">MQGAANKGIQVYDSEGNTFVMWLIDPRSFMDLRFGKKVTRSLSMGLVWSMDLSVKLTLTYYNKFGRIMRFGLAEEK</sequence>
<gene>
    <name evidence="1" type="ORF">BSZ32_09220</name>
</gene>
<accession>A0A2S7U0Y6</accession>
<evidence type="ECO:0000313" key="1">
    <source>
        <dbReference type="EMBL" id="PQJ28665.1"/>
    </source>
</evidence>
<dbReference type="AlphaFoldDB" id="A0A2S7U0Y6"/>
<name>A0A2S7U0Y6_9BACT</name>
<comment type="caution">
    <text evidence="1">The sequence shown here is derived from an EMBL/GenBank/DDBJ whole genome shotgun (WGS) entry which is preliminary data.</text>
</comment>
<dbReference type="EMBL" id="MQWA01000001">
    <property type="protein sequence ID" value="PQJ28665.1"/>
    <property type="molecule type" value="Genomic_DNA"/>
</dbReference>
<dbReference type="Proteomes" id="UP000239907">
    <property type="component" value="Unassembled WGS sequence"/>
</dbReference>
<organism evidence="1 2">
    <name type="scientific">Rubritalea profundi</name>
    <dbReference type="NCBI Taxonomy" id="1658618"/>
    <lineage>
        <taxon>Bacteria</taxon>
        <taxon>Pseudomonadati</taxon>
        <taxon>Verrucomicrobiota</taxon>
        <taxon>Verrucomicrobiia</taxon>
        <taxon>Verrucomicrobiales</taxon>
        <taxon>Rubritaleaceae</taxon>
        <taxon>Rubritalea</taxon>
    </lineage>
</organism>
<keyword evidence="2" id="KW-1185">Reference proteome</keyword>